<dbReference type="PANTHER" id="PTHR42695:SF5">
    <property type="entry name" value="GLUTAMINE AMIDOTRANSFERASE YLR126C-RELATED"/>
    <property type="match status" value="1"/>
</dbReference>
<name>E1X640_HALMS</name>
<dbReference type="GO" id="GO:0005829">
    <property type="term" value="C:cytosol"/>
    <property type="evidence" value="ECO:0007669"/>
    <property type="project" value="TreeGrafter"/>
</dbReference>
<dbReference type="Pfam" id="PF00117">
    <property type="entry name" value="GATase"/>
    <property type="match status" value="1"/>
</dbReference>
<dbReference type="SUPFAM" id="SSF52317">
    <property type="entry name" value="Class I glutamine amidotransferase-like"/>
    <property type="match status" value="1"/>
</dbReference>
<dbReference type="KEGG" id="bmx:BMS_2598"/>
<dbReference type="MEROPS" id="C26.001"/>
<reference evidence="3" key="1">
    <citation type="journal article" date="2013" name="ISME J.">
        <title>A small predatory core genome in the divergent marine Bacteriovorax marinus SJ and the terrestrial Bdellovibrio bacteriovorus.</title>
        <authorList>
            <person name="Crossman L.C."/>
            <person name="Chen H."/>
            <person name="Cerdeno-Tarraga A.M."/>
            <person name="Brooks K."/>
            <person name="Quail M.A."/>
            <person name="Pineiro S.A."/>
            <person name="Hobley L."/>
            <person name="Sockett R.E."/>
            <person name="Bentley S.D."/>
            <person name="Parkhill J."/>
            <person name="Williams H.N."/>
            <person name="Stine O.C."/>
        </authorList>
    </citation>
    <scope>NUCLEOTIDE SEQUENCE [LARGE SCALE GENOMIC DNA]</scope>
    <source>
        <strain evidence="3">ATCC BAA-682 / DSM 15412 / SJ</strain>
    </source>
</reference>
<dbReference type="EMBL" id="FQ312005">
    <property type="protein sequence ID" value="CBW27384.1"/>
    <property type="molecule type" value="Genomic_DNA"/>
</dbReference>
<dbReference type="eggNOG" id="COG0518">
    <property type="taxonomic scope" value="Bacteria"/>
</dbReference>
<dbReference type="InterPro" id="IPR044992">
    <property type="entry name" value="ChyE-like"/>
</dbReference>
<dbReference type="PANTHER" id="PTHR42695">
    <property type="entry name" value="GLUTAMINE AMIDOTRANSFERASE YLR126C-RELATED"/>
    <property type="match status" value="1"/>
</dbReference>
<protein>
    <submittedName>
        <fullName evidence="2">Glutamine amidotransferase</fullName>
    </submittedName>
</protein>
<gene>
    <name evidence="2" type="ordered locus">BMS_2598</name>
</gene>
<dbReference type="PROSITE" id="PS51273">
    <property type="entry name" value="GATASE_TYPE_1"/>
    <property type="match status" value="1"/>
</dbReference>
<proteinExistence type="predicted"/>
<dbReference type="Proteomes" id="UP000008963">
    <property type="component" value="Chromosome"/>
</dbReference>
<feature type="domain" description="Glutamine amidotransferase" evidence="1">
    <location>
        <begin position="70"/>
        <end position="174"/>
    </location>
</feature>
<dbReference type="AlphaFoldDB" id="E1X640"/>
<dbReference type="RefSeq" id="WP_014245160.1">
    <property type="nucleotide sequence ID" value="NC_016620.1"/>
</dbReference>
<dbReference type="OrthoDB" id="9786812at2"/>
<keyword evidence="3" id="KW-1185">Reference proteome</keyword>
<accession>E1X640</accession>
<dbReference type="InterPro" id="IPR017926">
    <property type="entry name" value="GATASE"/>
</dbReference>
<evidence type="ECO:0000313" key="2">
    <source>
        <dbReference type="EMBL" id="CBW27384.1"/>
    </source>
</evidence>
<dbReference type="InterPro" id="IPR029062">
    <property type="entry name" value="Class_I_gatase-like"/>
</dbReference>
<dbReference type="Gene3D" id="3.40.50.880">
    <property type="match status" value="1"/>
</dbReference>
<sequence>MSKISVIDCAVETLTNNCFNRLVDNLEIALRFHCPSMFGMDSLKGDDSSAYIVFGSYSNIEDRLEWHKDLAQFLDEKLKSGIPVLGICFGHQLMADYYGSDIERNENSQYFQGVRKVSLENNRSMSFFVAHNFQIKKIANCFNTLGSSNDCAHEIIQHKEYPFTGIQGHPEASTHFVNDTLKDIHIEQIESRKASLDGITFIKDFLDQYNLL</sequence>
<keyword evidence="2" id="KW-0315">Glutamine amidotransferase</keyword>
<evidence type="ECO:0000259" key="1">
    <source>
        <dbReference type="Pfam" id="PF00117"/>
    </source>
</evidence>
<dbReference type="HOGENOM" id="CLU_1298347_0_0_7"/>
<dbReference type="PATRIC" id="fig|862908.3.peg.2481"/>
<dbReference type="STRING" id="862908.BMS_2598"/>
<organism evidence="2 3">
    <name type="scientific">Halobacteriovorax marinus (strain ATCC BAA-682 / DSM 15412 / SJ)</name>
    <name type="common">Bacteriovorax marinus</name>
    <dbReference type="NCBI Taxonomy" id="862908"/>
    <lineage>
        <taxon>Bacteria</taxon>
        <taxon>Pseudomonadati</taxon>
        <taxon>Bdellovibrionota</taxon>
        <taxon>Bacteriovoracia</taxon>
        <taxon>Bacteriovoracales</taxon>
        <taxon>Halobacteriovoraceae</taxon>
        <taxon>Halobacteriovorax</taxon>
    </lineage>
</organism>
<evidence type="ECO:0000313" key="3">
    <source>
        <dbReference type="Proteomes" id="UP000008963"/>
    </source>
</evidence>